<reference evidence="3 4" key="1">
    <citation type="journal article" date="2017" name="Plant Biotechnol. J.">
        <title>A comprehensive draft genome sequence for lupin (Lupinus angustifolius), an emerging health food: insights into plant-microbe interactions and legume evolution.</title>
        <authorList>
            <person name="Hane J.K."/>
            <person name="Ming Y."/>
            <person name="Kamphuis L.G."/>
            <person name="Nelson M.N."/>
            <person name="Garg G."/>
            <person name="Atkins C.A."/>
            <person name="Bayer P.E."/>
            <person name="Bravo A."/>
            <person name="Bringans S."/>
            <person name="Cannon S."/>
            <person name="Edwards D."/>
            <person name="Foley R."/>
            <person name="Gao L.L."/>
            <person name="Harrison M.J."/>
            <person name="Huang W."/>
            <person name="Hurgobin B."/>
            <person name="Li S."/>
            <person name="Liu C.W."/>
            <person name="McGrath A."/>
            <person name="Morahan G."/>
            <person name="Murray J."/>
            <person name="Weller J."/>
            <person name="Jian J."/>
            <person name="Singh K.B."/>
        </authorList>
    </citation>
    <scope>NUCLEOTIDE SEQUENCE [LARGE SCALE GENOMIC DNA]</scope>
    <source>
        <strain evidence="4">cv. Tanjil</strain>
        <tissue evidence="3">Whole plant</tissue>
    </source>
</reference>
<sequence>MDIDGWEILSHDGFLDFNEDDANENEIFLEKKNSVSKSVFDNYFCTSPRSSNHHQRVVPNKHVHVPIQLEPRTSKAPDEFLVEENTKDHVFSKIKENEFVEMKMDSPKCSRVLFPSLDVDGLRFEDKGEAMEIMTSPRMKVEKEMFSTMECDKEDDGFNLWKWSLTGIGAICSFGVAAATICVWFYGSQNKNKLQKHHNIQFQIFTDDKRIKQVVQHATKLNEAISAAARDVPLSRAHITYDGYYDGI</sequence>
<keyword evidence="4" id="KW-1185">Reference proteome</keyword>
<gene>
    <name evidence="3" type="ORF">TanjilG_09944</name>
</gene>
<keyword evidence="1" id="KW-0472">Membrane</keyword>
<dbReference type="Proteomes" id="UP000188354">
    <property type="component" value="Chromosome LG10"/>
</dbReference>
<dbReference type="OrthoDB" id="766965at2759"/>
<protein>
    <recommendedName>
        <fullName evidence="2">DUF6821 domain-containing protein</fullName>
    </recommendedName>
</protein>
<dbReference type="EMBL" id="CM007370">
    <property type="protein sequence ID" value="OIW03297.1"/>
    <property type="molecule type" value="Genomic_DNA"/>
</dbReference>
<dbReference type="InterPro" id="IPR045883">
    <property type="entry name" value="At4g13530-like"/>
</dbReference>
<accession>A0A1J7HLS1</accession>
<evidence type="ECO:0000259" key="2">
    <source>
        <dbReference type="Pfam" id="PF20705"/>
    </source>
</evidence>
<keyword evidence="1" id="KW-0812">Transmembrane</keyword>
<dbReference type="PANTHER" id="PTHR33646:SF2">
    <property type="entry name" value="F20H23.8 PROTEIN"/>
    <property type="match status" value="1"/>
</dbReference>
<proteinExistence type="predicted"/>
<keyword evidence="1" id="KW-1133">Transmembrane helix</keyword>
<dbReference type="AlphaFoldDB" id="A0A1J7HLS1"/>
<dbReference type="Pfam" id="PF20705">
    <property type="entry name" value="DUF6821"/>
    <property type="match status" value="1"/>
</dbReference>
<evidence type="ECO:0000313" key="4">
    <source>
        <dbReference type="Proteomes" id="UP000188354"/>
    </source>
</evidence>
<dbReference type="InterPro" id="IPR049224">
    <property type="entry name" value="DUF6821"/>
</dbReference>
<feature type="domain" description="DUF6821" evidence="2">
    <location>
        <begin position="88"/>
        <end position="248"/>
    </location>
</feature>
<dbReference type="OMA" id="PRNDEKH"/>
<evidence type="ECO:0000256" key="1">
    <source>
        <dbReference type="SAM" id="Phobius"/>
    </source>
</evidence>
<name>A0A1J7HLS1_LUPAN</name>
<dbReference type="Gramene" id="OIW03297">
    <property type="protein sequence ID" value="OIW03297"/>
    <property type="gene ID" value="TanjilG_09944"/>
</dbReference>
<evidence type="ECO:0000313" key="3">
    <source>
        <dbReference type="EMBL" id="OIW03297.1"/>
    </source>
</evidence>
<feature type="transmembrane region" description="Helical" evidence="1">
    <location>
        <begin position="160"/>
        <end position="186"/>
    </location>
</feature>
<dbReference type="KEGG" id="lang:109357743"/>
<organism evidence="3 4">
    <name type="scientific">Lupinus angustifolius</name>
    <name type="common">Narrow-leaved blue lupine</name>
    <dbReference type="NCBI Taxonomy" id="3871"/>
    <lineage>
        <taxon>Eukaryota</taxon>
        <taxon>Viridiplantae</taxon>
        <taxon>Streptophyta</taxon>
        <taxon>Embryophyta</taxon>
        <taxon>Tracheophyta</taxon>
        <taxon>Spermatophyta</taxon>
        <taxon>Magnoliopsida</taxon>
        <taxon>eudicotyledons</taxon>
        <taxon>Gunneridae</taxon>
        <taxon>Pentapetalae</taxon>
        <taxon>rosids</taxon>
        <taxon>fabids</taxon>
        <taxon>Fabales</taxon>
        <taxon>Fabaceae</taxon>
        <taxon>Papilionoideae</taxon>
        <taxon>50 kb inversion clade</taxon>
        <taxon>genistoids sensu lato</taxon>
        <taxon>core genistoids</taxon>
        <taxon>Genisteae</taxon>
        <taxon>Lupinus</taxon>
    </lineage>
</organism>
<dbReference type="PANTHER" id="PTHR33646">
    <property type="entry name" value="GB|AAF00631.1"/>
    <property type="match status" value="1"/>
</dbReference>
<dbReference type="STRING" id="3871.A0A1J7HLS1"/>